<feature type="transmembrane region" description="Helical" evidence="1">
    <location>
        <begin position="163"/>
        <end position="181"/>
    </location>
</feature>
<dbReference type="EMBL" id="JAPZBQ010000005">
    <property type="protein sequence ID" value="KAJ5328310.1"/>
    <property type="molecule type" value="Genomic_DNA"/>
</dbReference>
<comment type="caution">
    <text evidence="2">The sequence shown here is derived from an EMBL/GenBank/DDBJ whole genome shotgun (WGS) entry which is preliminary data.</text>
</comment>
<protein>
    <submittedName>
        <fullName evidence="2">Uncharacterized protein</fullName>
    </submittedName>
</protein>
<evidence type="ECO:0000313" key="2">
    <source>
        <dbReference type="EMBL" id="KAJ5328310.1"/>
    </source>
</evidence>
<accession>A0A9W9UBJ5</accession>
<evidence type="ECO:0000313" key="3">
    <source>
        <dbReference type="Proteomes" id="UP001147695"/>
    </source>
</evidence>
<reference evidence="2" key="1">
    <citation type="submission" date="2022-12" db="EMBL/GenBank/DDBJ databases">
        <authorList>
            <person name="Petersen C."/>
        </authorList>
    </citation>
    <scope>NUCLEOTIDE SEQUENCE</scope>
    <source>
        <strain evidence="2">IBT 35673</strain>
    </source>
</reference>
<keyword evidence="1" id="KW-1133">Transmembrane helix</keyword>
<feature type="transmembrane region" description="Helical" evidence="1">
    <location>
        <begin position="98"/>
        <end position="119"/>
    </location>
</feature>
<reference evidence="2" key="2">
    <citation type="journal article" date="2023" name="IMA Fungus">
        <title>Comparative genomic study of the Penicillium genus elucidates a diverse pangenome and 15 lateral gene transfer events.</title>
        <authorList>
            <person name="Petersen C."/>
            <person name="Sorensen T."/>
            <person name="Nielsen M.R."/>
            <person name="Sondergaard T.E."/>
            <person name="Sorensen J.L."/>
            <person name="Fitzpatrick D.A."/>
            <person name="Frisvad J.C."/>
            <person name="Nielsen K.L."/>
        </authorList>
    </citation>
    <scope>NUCLEOTIDE SEQUENCE</scope>
    <source>
        <strain evidence="2">IBT 35673</strain>
    </source>
</reference>
<keyword evidence="1" id="KW-0812">Transmembrane</keyword>
<sequence length="242" mass="26536">MGHKVSVVRGVKSDHFYNQQNGINEIWVGDVEVISRLPFGDSDQEQSSWPPGEFQRYRGITSSFHSTKETISAIWLPKIRRANTLPAPVISRFLQLDMPAYILGCILSWLIFWGVYNTLSSAKEIPNDKEQLLMSEPSVIGGWLGLDVDIMLSKLRRLCSRSALSLALSIFFFFMGLPAFAAGSENAVAVAFIISKGVGVSVGYIGIYVVLLLFMVGRPWGGALSVDKDAGTDTVSVTVLEA</sequence>
<gene>
    <name evidence="2" type="ORF">N7452_008700</name>
</gene>
<feature type="transmembrane region" description="Helical" evidence="1">
    <location>
        <begin position="187"/>
        <end position="214"/>
    </location>
</feature>
<keyword evidence="1" id="KW-0472">Membrane</keyword>
<organism evidence="2 3">
    <name type="scientific">Penicillium brevicompactum</name>
    <dbReference type="NCBI Taxonomy" id="5074"/>
    <lineage>
        <taxon>Eukaryota</taxon>
        <taxon>Fungi</taxon>
        <taxon>Dikarya</taxon>
        <taxon>Ascomycota</taxon>
        <taxon>Pezizomycotina</taxon>
        <taxon>Eurotiomycetes</taxon>
        <taxon>Eurotiomycetidae</taxon>
        <taxon>Eurotiales</taxon>
        <taxon>Aspergillaceae</taxon>
        <taxon>Penicillium</taxon>
    </lineage>
</organism>
<evidence type="ECO:0000256" key="1">
    <source>
        <dbReference type="SAM" id="Phobius"/>
    </source>
</evidence>
<name>A0A9W9UBJ5_PENBR</name>
<proteinExistence type="predicted"/>
<dbReference type="AlphaFoldDB" id="A0A9W9UBJ5"/>
<dbReference type="Proteomes" id="UP001147695">
    <property type="component" value="Unassembled WGS sequence"/>
</dbReference>